<comment type="subunit">
    <text evidence="7">Monomer.</text>
</comment>
<comment type="catalytic activity">
    <reaction evidence="7">
        <text>tRNA(Glu) + L-glutamate + ATP = L-glutamyl-tRNA(Glu) + AMP + diphosphate</text>
        <dbReference type="Rhea" id="RHEA:23540"/>
        <dbReference type="Rhea" id="RHEA-COMP:9663"/>
        <dbReference type="Rhea" id="RHEA-COMP:9680"/>
        <dbReference type="ChEBI" id="CHEBI:29985"/>
        <dbReference type="ChEBI" id="CHEBI:30616"/>
        <dbReference type="ChEBI" id="CHEBI:33019"/>
        <dbReference type="ChEBI" id="CHEBI:78442"/>
        <dbReference type="ChEBI" id="CHEBI:78520"/>
        <dbReference type="ChEBI" id="CHEBI:456215"/>
        <dbReference type="EC" id="6.1.1.17"/>
    </reaction>
</comment>
<dbReference type="InterPro" id="IPR001412">
    <property type="entry name" value="aa-tRNA-synth_I_CS"/>
</dbReference>
<comment type="caution">
    <text evidence="10">The sequence shown here is derived from an EMBL/GenBank/DDBJ whole genome shotgun (WGS) entry which is preliminary data.</text>
</comment>
<dbReference type="AlphaFoldDB" id="A0A1F5EB33"/>
<evidence type="ECO:0000259" key="8">
    <source>
        <dbReference type="Pfam" id="PF00749"/>
    </source>
</evidence>
<dbReference type="Pfam" id="PF19269">
    <property type="entry name" value="Anticodon_2"/>
    <property type="match status" value="1"/>
</dbReference>
<gene>
    <name evidence="7" type="primary">gltX</name>
    <name evidence="10" type="ORF">A3A71_01000</name>
</gene>
<dbReference type="InterPro" id="IPR008925">
    <property type="entry name" value="aa_tRNA-synth_I_cd-bd_sf"/>
</dbReference>
<dbReference type="EC" id="6.1.1.17" evidence="7"/>
<dbReference type="InterPro" id="IPR004527">
    <property type="entry name" value="Glu-tRNA-ligase_bac/mito"/>
</dbReference>
<keyword evidence="7" id="KW-0963">Cytoplasm</keyword>
<dbReference type="InterPro" id="IPR020058">
    <property type="entry name" value="Glu/Gln-tRNA-synth_Ib_cat-dom"/>
</dbReference>
<dbReference type="EMBL" id="MEZX01000002">
    <property type="protein sequence ID" value="OGD64618.1"/>
    <property type="molecule type" value="Genomic_DNA"/>
</dbReference>
<keyword evidence="3 7" id="KW-0547">Nucleotide-binding</keyword>
<dbReference type="InterPro" id="IPR014729">
    <property type="entry name" value="Rossmann-like_a/b/a_fold"/>
</dbReference>
<reference evidence="10 11" key="1">
    <citation type="journal article" date="2016" name="Nat. Commun.">
        <title>Thousands of microbial genomes shed light on interconnected biogeochemical processes in an aquifer system.</title>
        <authorList>
            <person name="Anantharaman K."/>
            <person name="Brown C.T."/>
            <person name="Hug L.A."/>
            <person name="Sharon I."/>
            <person name="Castelle C.J."/>
            <person name="Probst A.J."/>
            <person name="Thomas B.C."/>
            <person name="Singh A."/>
            <person name="Wilkins M.J."/>
            <person name="Karaoz U."/>
            <person name="Brodie E.L."/>
            <person name="Williams K.H."/>
            <person name="Hubbard S.S."/>
            <person name="Banfield J.F."/>
        </authorList>
    </citation>
    <scope>NUCLEOTIDE SEQUENCE [LARGE SCALE GENOMIC DNA]</scope>
</reference>
<keyword evidence="2 7" id="KW-0436">Ligase</keyword>
<evidence type="ECO:0000256" key="4">
    <source>
        <dbReference type="ARBA" id="ARBA00022840"/>
    </source>
</evidence>
<dbReference type="InterPro" id="IPR049940">
    <property type="entry name" value="GluQ/Sye"/>
</dbReference>
<dbReference type="GO" id="GO:0008270">
    <property type="term" value="F:zinc ion binding"/>
    <property type="evidence" value="ECO:0007669"/>
    <property type="project" value="UniProtKB-UniRule"/>
</dbReference>
<dbReference type="GO" id="GO:0005524">
    <property type="term" value="F:ATP binding"/>
    <property type="evidence" value="ECO:0007669"/>
    <property type="project" value="UniProtKB-UniRule"/>
</dbReference>
<feature type="domain" description="Aminoacyl-tRNA synthetase class I anticodon-binding" evidence="9">
    <location>
        <begin position="354"/>
        <end position="496"/>
    </location>
</feature>
<feature type="binding site" evidence="7">
    <location>
        <position position="125"/>
    </location>
    <ligand>
        <name>Zn(2+)</name>
        <dbReference type="ChEBI" id="CHEBI:29105"/>
    </ligand>
</feature>
<dbReference type="NCBIfam" id="TIGR00464">
    <property type="entry name" value="gltX_bact"/>
    <property type="match status" value="1"/>
</dbReference>
<dbReference type="GO" id="GO:0004818">
    <property type="term" value="F:glutamate-tRNA ligase activity"/>
    <property type="evidence" value="ECO:0007669"/>
    <property type="project" value="UniProtKB-UniRule"/>
</dbReference>
<feature type="domain" description="Glutamyl/glutaminyl-tRNA synthetase class Ib catalytic" evidence="8">
    <location>
        <begin position="4"/>
        <end position="336"/>
    </location>
</feature>
<dbReference type="Proteomes" id="UP000177481">
    <property type="component" value="Unassembled WGS sequence"/>
</dbReference>
<dbReference type="SUPFAM" id="SSF48163">
    <property type="entry name" value="An anticodon-binding domain of class I aminoacyl-tRNA synthetases"/>
    <property type="match status" value="1"/>
</dbReference>
<evidence type="ECO:0000256" key="7">
    <source>
        <dbReference type="HAMAP-Rule" id="MF_00022"/>
    </source>
</evidence>
<accession>A0A1F5EB33</accession>
<dbReference type="PROSITE" id="PS00178">
    <property type="entry name" value="AA_TRNA_LIGASE_I"/>
    <property type="match status" value="1"/>
</dbReference>
<organism evidence="10 11">
    <name type="scientific">Candidatus Berkelbacteria bacterium RIFCSPLOWO2_01_FULL_50_28</name>
    <dbReference type="NCBI Taxonomy" id="1797471"/>
    <lineage>
        <taxon>Bacteria</taxon>
        <taxon>Candidatus Berkelbacteria</taxon>
    </lineage>
</organism>
<keyword evidence="6 7" id="KW-0030">Aminoacyl-tRNA synthetase</keyword>
<dbReference type="Pfam" id="PF00749">
    <property type="entry name" value="tRNA-synt_1c"/>
    <property type="match status" value="1"/>
</dbReference>
<feature type="binding site" evidence="7">
    <location>
        <position position="150"/>
    </location>
    <ligand>
        <name>Zn(2+)</name>
        <dbReference type="ChEBI" id="CHEBI:29105"/>
    </ligand>
</feature>
<dbReference type="PRINTS" id="PR00987">
    <property type="entry name" value="TRNASYNTHGLU"/>
</dbReference>
<evidence type="ECO:0000256" key="6">
    <source>
        <dbReference type="ARBA" id="ARBA00023146"/>
    </source>
</evidence>
<dbReference type="PANTHER" id="PTHR43311:SF2">
    <property type="entry name" value="GLUTAMATE--TRNA LIGASE, MITOCHONDRIAL-RELATED"/>
    <property type="match status" value="1"/>
</dbReference>
<name>A0A1F5EB33_9BACT</name>
<evidence type="ECO:0000256" key="2">
    <source>
        <dbReference type="ARBA" id="ARBA00022598"/>
    </source>
</evidence>
<keyword evidence="4 7" id="KW-0067">ATP-binding</keyword>
<keyword evidence="7" id="KW-0479">Metal-binding</keyword>
<comment type="cofactor">
    <cofactor evidence="7">
        <name>Zn(2+)</name>
        <dbReference type="ChEBI" id="CHEBI:29105"/>
    </cofactor>
    <text evidence="7">Binds 1 zinc ion per subunit.</text>
</comment>
<evidence type="ECO:0000313" key="11">
    <source>
        <dbReference type="Proteomes" id="UP000177481"/>
    </source>
</evidence>
<dbReference type="PANTHER" id="PTHR43311">
    <property type="entry name" value="GLUTAMATE--TRNA LIGASE"/>
    <property type="match status" value="1"/>
</dbReference>
<evidence type="ECO:0000256" key="5">
    <source>
        <dbReference type="ARBA" id="ARBA00022917"/>
    </source>
</evidence>
<dbReference type="SUPFAM" id="SSF52374">
    <property type="entry name" value="Nucleotidylyl transferase"/>
    <property type="match status" value="1"/>
</dbReference>
<dbReference type="InterPro" id="IPR000924">
    <property type="entry name" value="Glu/Gln-tRNA-synth"/>
</dbReference>
<dbReference type="Gene3D" id="1.10.10.350">
    <property type="match status" value="1"/>
</dbReference>
<dbReference type="HAMAP" id="MF_00022">
    <property type="entry name" value="Glu_tRNA_synth_type1"/>
    <property type="match status" value="1"/>
</dbReference>
<feature type="short sequence motif" description="'KMSKS' region" evidence="7">
    <location>
        <begin position="266"/>
        <end position="270"/>
    </location>
</feature>
<sequence>MAEEIRVRIAPSPTGKFHIGTARTALFNYLFAKKHGGQFIVRIEDTDRERNDDVYVKDIIDGLLWLGLGFDEGPPFHGVRATPSKVEEPEVGGQFGPYFQSERLDLYKPYVEQLLKEHLAYRCYCTAEELTKVREADQKKGLAPKYSGRCRDLTASEIDKFEREGRASVIRFRTEPRKVKFTDLIRDEVEFDAELFGDFVIVRSDGVPLFNLSNVIDDSLMKISHVLRGEEHLANAAKQIMLAEALRIAVPEFGHLPLIFNPDRTKMSKRRDPVSVSDDFRARGYLPEAMVNFMALLGWSGENDREIYTLSELVEEFELERVGKSPSIFDIEKLKWMNGYYIRNASIGEVASEAQNFITDKKLLQATLDKPDFYLETVVLVRDRLKTYAEIEEAIELFYTAPKYDAELLVAKKSTAKNAQLALVVAAQTLKQIETFSLDELEPSLRGAAASNQLTDGELLWAVRAALSGKAASPGCFELLGILNKDESLKRIATAIKKLKALKS</sequence>
<evidence type="ECO:0000256" key="3">
    <source>
        <dbReference type="ARBA" id="ARBA00022741"/>
    </source>
</evidence>
<dbReference type="GO" id="GO:0006424">
    <property type="term" value="P:glutamyl-tRNA aminoacylation"/>
    <property type="evidence" value="ECO:0007669"/>
    <property type="project" value="UniProtKB-UniRule"/>
</dbReference>
<comment type="similarity">
    <text evidence="1 7">Belongs to the class-I aminoacyl-tRNA synthetase family. Glutamate--tRNA ligase type 1 subfamily.</text>
</comment>
<dbReference type="GO" id="GO:0000049">
    <property type="term" value="F:tRNA binding"/>
    <property type="evidence" value="ECO:0007669"/>
    <property type="project" value="InterPro"/>
</dbReference>
<comment type="subcellular location">
    <subcellularLocation>
        <location evidence="7">Cytoplasm</location>
    </subcellularLocation>
</comment>
<feature type="binding site" evidence="7">
    <location>
        <position position="152"/>
    </location>
    <ligand>
        <name>Zn(2+)</name>
        <dbReference type="ChEBI" id="CHEBI:29105"/>
    </ligand>
</feature>
<comment type="function">
    <text evidence="7">Catalyzes the attachment of glutamate to tRNA(Glu) in a two-step reaction: glutamate is first activated by ATP to form Glu-AMP and then transferred to the acceptor end of tRNA(Glu).</text>
</comment>
<protein>
    <recommendedName>
        <fullName evidence="7">Glutamate--tRNA ligase</fullName>
        <ecNumber evidence="7">6.1.1.17</ecNumber>
    </recommendedName>
    <alternativeName>
        <fullName evidence="7">Glutamyl-tRNA synthetase</fullName>
        <shortName evidence="7">GluRS</shortName>
    </alternativeName>
</protein>
<dbReference type="FunFam" id="3.40.50.620:FF:000045">
    <property type="entry name" value="Glutamate--tRNA ligase, mitochondrial"/>
    <property type="match status" value="1"/>
</dbReference>
<feature type="binding site" evidence="7">
    <location>
        <position position="269"/>
    </location>
    <ligand>
        <name>ATP</name>
        <dbReference type="ChEBI" id="CHEBI:30616"/>
    </ligand>
</feature>
<dbReference type="InterPro" id="IPR045462">
    <property type="entry name" value="aa-tRNA-synth_I_cd-bd"/>
</dbReference>
<dbReference type="STRING" id="1797471.A3A71_01000"/>
<evidence type="ECO:0000256" key="1">
    <source>
        <dbReference type="ARBA" id="ARBA00007894"/>
    </source>
</evidence>
<evidence type="ECO:0000313" key="10">
    <source>
        <dbReference type="EMBL" id="OGD64618.1"/>
    </source>
</evidence>
<dbReference type="GO" id="GO:0005829">
    <property type="term" value="C:cytosol"/>
    <property type="evidence" value="ECO:0007669"/>
    <property type="project" value="TreeGrafter"/>
</dbReference>
<feature type="short sequence motif" description="'HIGH' region" evidence="7">
    <location>
        <begin position="11"/>
        <end position="21"/>
    </location>
</feature>
<dbReference type="CDD" id="cd00808">
    <property type="entry name" value="GluRS_core"/>
    <property type="match status" value="1"/>
</dbReference>
<proteinExistence type="inferred from homology"/>
<evidence type="ECO:0000259" key="9">
    <source>
        <dbReference type="Pfam" id="PF19269"/>
    </source>
</evidence>
<dbReference type="InterPro" id="IPR033910">
    <property type="entry name" value="GluRS_core"/>
</dbReference>
<feature type="binding site" evidence="7">
    <location>
        <position position="123"/>
    </location>
    <ligand>
        <name>Zn(2+)</name>
        <dbReference type="ChEBI" id="CHEBI:29105"/>
    </ligand>
</feature>
<dbReference type="Gene3D" id="3.40.50.620">
    <property type="entry name" value="HUPs"/>
    <property type="match status" value="1"/>
</dbReference>
<keyword evidence="5 7" id="KW-0648">Protein biosynthesis</keyword>
<keyword evidence="7" id="KW-0862">Zinc</keyword>
<dbReference type="InterPro" id="IPR020751">
    <property type="entry name" value="aa-tRNA-synth_I_codon-bd_sub2"/>
</dbReference>